<dbReference type="InterPro" id="IPR021356">
    <property type="entry name" value="Integr_conj_element_PFL4702"/>
</dbReference>
<dbReference type="Proteomes" id="UP000683436">
    <property type="component" value="Plasmid megaplasmid"/>
</dbReference>
<name>A0ABX8J4Q6_9GAMM</name>
<evidence type="ECO:0000313" key="2">
    <source>
        <dbReference type="EMBL" id="QWV19556.1"/>
    </source>
</evidence>
<keyword evidence="1" id="KW-0472">Membrane</keyword>
<keyword evidence="1" id="KW-1133">Transmembrane helix</keyword>
<reference evidence="2 3" key="1">
    <citation type="submission" date="2021-06" db="EMBL/GenBank/DDBJ databases">
        <title>Microbial metabolic specificity influences pelagic lipid remineralization.</title>
        <authorList>
            <person name="Behrendt L."/>
            <person name="Hunter J.E."/>
            <person name="Alcolombri U."/>
            <person name="Smriga S."/>
            <person name="Mincer T."/>
            <person name="Lowenstein D.P."/>
            <person name="Peaudecerf F.J."/>
            <person name="Fernandez V.I."/>
            <person name="Fredricks H."/>
            <person name="Almblad H."/>
            <person name="Harrison J.J."/>
            <person name="Stocker R."/>
            <person name="Van Mooy B.A.S."/>
        </authorList>
    </citation>
    <scope>NUCLEOTIDE SEQUENCE [LARGE SCALE GENOMIC DNA]</scope>
    <source>
        <strain evidence="2 3">A252</strain>
        <plasmid evidence="2 3">megaplasmid</plasmid>
    </source>
</reference>
<sequence>MARVSDWVSSKKNQGLLLASIGMGAMTSARADLPEVEQPSRGGSGILELWQNYGYDVILLLALAVCSIAFLGVAYHSFNVYGEVQTRKATWGQFGATVGVGGILLVLVIWMVTKASEIL</sequence>
<feature type="transmembrane region" description="Helical" evidence="1">
    <location>
        <begin position="90"/>
        <end position="112"/>
    </location>
</feature>
<keyword evidence="2" id="KW-0614">Plasmid</keyword>
<protein>
    <submittedName>
        <fullName evidence="2">TIGR03745 family integrating conjugative element membrane protein</fullName>
    </submittedName>
</protein>
<dbReference type="EMBL" id="CP076684">
    <property type="protein sequence ID" value="QWV19556.1"/>
    <property type="molecule type" value="Genomic_DNA"/>
</dbReference>
<keyword evidence="3" id="KW-1185">Reference proteome</keyword>
<evidence type="ECO:0000256" key="1">
    <source>
        <dbReference type="SAM" id="Phobius"/>
    </source>
</evidence>
<gene>
    <name evidence="2" type="ORF">KQ248_22650</name>
</gene>
<accession>A0ABX8J4Q6</accession>
<organism evidence="2 3">
    <name type="scientific">Stutzerimonas zhaodongensis</name>
    <dbReference type="NCBI Taxonomy" id="1176257"/>
    <lineage>
        <taxon>Bacteria</taxon>
        <taxon>Pseudomonadati</taxon>
        <taxon>Pseudomonadota</taxon>
        <taxon>Gammaproteobacteria</taxon>
        <taxon>Pseudomonadales</taxon>
        <taxon>Pseudomonadaceae</taxon>
        <taxon>Stutzerimonas</taxon>
    </lineage>
</organism>
<dbReference type="NCBIfam" id="TIGR03745">
    <property type="entry name" value="conj_TIGR03745"/>
    <property type="match status" value="1"/>
</dbReference>
<feature type="transmembrane region" description="Helical" evidence="1">
    <location>
        <begin position="55"/>
        <end position="78"/>
    </location>
</feature>
<dbReference type="Pfam" id="PF11190">
    <property type="entry name" value="DUF2976"/>
    <property type="match status" value="1"/>
</dbReference>
<proteinExistence type="predicted"/>
<dbReference type="RefSeq" id="WP_216707366.1">
    <property type="nucleotide sequence ID" value="NZ_CP076684.1"/>
</dbReference>
<evidence type="ECO:0000313" key="3">
    <source>
        <dbReference type="Proteomes" id="UP000683436"/>
    </source>
</evidence>
<geneLocation type="plasmid" evidence="2 3">
    <name>megaplasmid</name>
</geneLocation>
<keyword evidence="1" id="KW-0812">Transmembrane</keyword>